<evidence type="ECO:0000313" key="1">
    <source>
        <dbReference type="EMBL" id="CCA20606.1"/>
    </source>
</evidence>
<gene>
    <name evidence="1" type="primary">AlNc14C98G5956</name>
    <name evidence="1" type="ORF">ALNC14_067490</name>
</gene>
<sequence>MSLLLQFYLGSRNFDIHYRFGLMAIKHLFFAFLPLVCDFTKTEFFREIANTGTIPFFKSFFRIPAAPDGKKNCALFDLEHTIINGPEDIKLLFGFEDLSKPRNVNPHRTCVPKSSIVSDVLVMVDDIVKKLEERYDTRNESPSKEQFQSLVAVW</sequence>
<organism evidence="1">
    <name type="scientific">Albugo laibachii Nc14</name>
    <dbReference type="NCBI Taxonomy" id="890382"/>
    <lineage>
        <taxon>Eukaryota</taxon>
        <taxon>Sar</taxon>
        <taxon>Stramenopiles</taxon>
        <taxon>Oomycota</taxon>
        <taxon>Peronosporomycetes</taxon>
        <taxon>Albuginales</taxon>
        <taxon>Albuginaceae</taxon>
        <taxon>Albugo</taxon>
    </lineage>
</organism>
<dbReference type="AlphaFoldDB" id="F0WH91"/>
<proteinExistence type="predicted"/>
<protein>
    <submittedName>
        <fullName evidence="1">AlNc14C98G5956 protein</fullName>
    </submittedName>
</protein>
<name>F0WH91_9STRA</name>
<reference evidence="1" key="1">
    <citation type="journal article" date="2011" name="PLoS Biol.">
        <title>Gene gain and loss during evolution of obligate parasitism in the white rust pathogen of Arabidopsis thaliana.</title>
        <authorList>
            <person name="Kemen E."/>
            <person name="Gardiner A."/>
            <person name="Schultz-Larsen T."/>
            <person name="Kemen A.C."/>
            <person name="Balmuth A.L."/>
            <person name="Robert-Seilaniantz A."/>
            <person name="Bailey K."/>
            <person name="Holub E."/>
            <person name="Studholme D.J."/>
            <person name="Maclean D."/>
            <person name="Jones J.D."/>
        </authorList>
    </citation>
    <scope>NUCLEOTIDE SEQUENCE</scope>
</reference>
<reference evidence="1" key="2">
    <citation type="submission" date="2011-02" db="EMBL/GenBank/DDBJ databases">
        <authorList>
            <person name="MacLean D."/>
        </authorList>
    </citation>
    <scope>NUCLEOTIDE SEQUENCE</scope>
</reference>
<accession>F0WH91</accession>
<dbReference type="EMBL" id="FR824143">
    <property type="protein sequence ID" value="CCA20606.1"/>
    <property type="molecule type" value="Genomic_DNA"/>
</dbReference>
<dbReference type="HOGENOM" id="CLU_1707516_0_0_1"/>